<evidence type="ECO:0000259" key="8">
    <source>
        <dbReference type="Pfam" id="PF20684"/>
    </source>
</evidence>
<feature type="transmembrane region" description="Helical" evidence="7">
    <location>
        <begin position="157"/>
        <end position="181"/>
    </location>
</feature>
<keyword evidence="10" id="KW-1185">Reference proteome</keyword>
<organism evidence="9 10">
    <name type="scientific">Phyllachora maydis</name>
    <dbReference type="NCBI Taxonomy" id="1825666"/>
    <lineage>
        <taxon>Eukaryota</taxon>
        <taxon>Fungi</taxon>
        <taxon>Dikarya</taxon>
        <taxon>Ascomycota</taxon>
        <taxon>Pezizomycotina</taxon>
        <taxon>Sordariomycetes</taxon>
        <taxon>Sordariomycetidae</taxon>
        <taxon>Phyllachorales</taxon>
        <taxon>Phyllachoraceae</taxon>
        <taxon>Phyllachora</taxon>
    </lineage>
</organism>
<dbReference type="Pfam" id="PF20684">
    <property type="entry name" value="Fung_rhodopsin"/>
    <property type="match status" value="1"/>
</dbReference>
<comment type="caution">
    <text evidence="9">The sequence shown here is derived from an EMBL/GenBank/DDBJ whole genome shotgun (WGS) entry which is preliminary data.</text>
</comment>
<evidence type="ECO:0000256" key="7">
    <source>
        <dbReference type="SAM" id="Phobius"/>
    </source>
</evidence>
<comment type="similarity">
    <text evidence="5">Belongs to the SAT4 family.</text>
</comment>
<evidence type="ECO:0000256" key="2">
    <source>
        <dbReference type="ARBA" id="ARBA00022692"/>
    </source>
</evidence>
<feature type="transmembrane region" description="Helical" evidence="7">
    <location>
        <begin position="38"/>
        <end position="60"/>
    </location>
</feature>
<feature type="transmembrane region" description="Helical" evidence="7">
    <location>
        <begin position="123"/>
        <end position="145"/>
    </location>
</feature>
<evidence type="ECO:0000256" key="1">
    <source>
        <dbReference type="ARBA" id="ARBA00004141"/>
    </source>
</evidence>
<feature type="domain" description="Rhodopsin" evidence="8">
    <location>
        <begin position="56"/>
        <end position="298"/>
    </location>
</feature>
<feature type="transmembrane region" description="Helical" evidence="7">
    <location>
        <begin position="233"/>
        <end position="255"/>
    </location>
</feature>
<dbReference type="InterPro" id="IPR049326">
    <property type="entry name" value="Rhodopsin_dom_fungi"/>
</dbReference>
<feature type="transmembrane region" description="Helical" evidence="7">
    <location>
        <begin position="72"/>
        <end position="94"/>
    </location>
</feature>
<evidence type="ECO:0000256" key="5">
    <source>
        <dbReference type="ARBA" id="ARBA00038359"/>
    </source>
</evidence>
<sequence length="436" mass="48040">MVLASTGLSDIAPRTCSLLIYPPWSAPSEDDPDTTGPAGVIVELILLSLATIVVGMRLCARRALSHSLGLDGIFIGVAYVHAASYAIVSVIGHYNFGWDRHTWDTVPTQTVPRSLEVLLVQQLLFDVATSFTKLSILIVVCRLAVAKHSRMRWAAIIIAHIIALNMLLFLFISIFQCWPIAETWTLSTTAQHCINQSLHATIATAINTLLNFVVVLLPIRLVKNLGLPRKQEILVFALFAGGLVTSIAGLVRTYYTVIFLYSPSTDITWHAHEVAMTGVIELSLGLIFASAPDAMPFFSIYLPRLFPPTPEPRVIHVVPNSQQYMSRASLFSTRSGSIYIMNDISEINQLPGSFAPASFALGDDEKRLEEQDPTCGPQLYVHTPLPSYSNQPKPTRDVPRDSQQACYILPATTYQTPETTPPLPVHDPRRAGGIWR</sequence>
<dbReference type="Proteomes" id="UP001217918">
    <property type="component" value="Unassembled WGS sequence"/>
</dbReference>
<proteinExistence type="inferred from homology"/>
<reference evidence="9" key="1">
    <citation type="journal article" date="2023" name="Mol. Plant Microbe Interact.">
        <title>Elucidating the Obligate Nature and Biological Capacity of an Invasive Fungal Corn Pathogen.</title>
        <authorList>
            <person name="MacCready J.S."/>
            <person name="Roggenkamp E.M."/>
            <person name="Gdanetz K."/>
            <person name="Chilvers M.I."/>
        </authorList>
    </citation>
    <scope>NUCLEOTIDE SEQUENCE</scope>
    <source>
        <strain evidence="9">PM02</strain>
    </source>
</reference>
<dbReference type="PANTHER" id="PTHR33048">
    <property type="entry name" value="PTH11-LIKE INTEGRAL MEMBRANE PROTEIN (AFU_ORTHOLOGUE AFUA_5G11245)"/>
    <property type="match status" value="1"/>
</dbReference>
<evidence type="ECO:0000313" key="10">
    <source>
        <dbReference type="Proteomes" id="UP001217918"/>
    </source>
</evidence>
<keyword evidence="4 7" id="KW-0472">Membrane</keyword>
<gene>
    <name evidence="9" type="ORF">P8C59_000347</name>
</gene>
<dbReference type="AlphaFoldDB" id="A0AAD9MB38"/>
<keyword evidence="3 7" id="KW-1133">Transmembrane helix</keyword>
<evidence type="ECO:0000256" key="4">
    <source>
        <dbReference type="ARBA" id="ARBA00023136"/>
    </source>
</evidence>
<feature type="region of interest" description="Disordered" evidence="6">
    <location>
        <begin position="414"/>
        <end position="436"/>
    </location>
</feature>
<dbReference type="GO" id="GO:0016020">
    <property type="term" value="C:membrane"/>
    <property type="evidence" value="ECO:0007669"/>
    <property type="project" value="UniProtKB-SubCell"/>
</dbReference>
<evidence type="ECO:0000256" key="6">
    <source>
        <dbReference type="SAM" id="MobiDB-lite"/>
    </source>
</evidence>
<comment type="subcellular location">
    <subcellularLocation>
        <location evidence="1">Membrane</location>
        <topology evidence="1">Multi-pass membrane protein</topology>
    </subcellularLocation>
</comment>
<dbReference type="EMBL" id="JAQQPM010000001">
    <property type="protein sequence ID" value="KAK2066541.1"/>
    <property type="molecule type" value="Genomic_DNA"/>
</dbReference>
<protein>
    <recommendedName>
        <fullName evidence="8">Rhodopsin domain-containing protein</fullName>
    </recommendedName>
</protein>
<name>A0AAD9MB38_9PEZI</name>
<dbReference type="InterPro" id="IPR052337">
    <property type="entry name" value="SAT4-like"/>
</dbReference>
<accession>A0AAD9MB38</accession>
<keyword evidence="2 7" id="KW-0812">Transmembrane</keyword>
<evidence type="ECO:0000313" key="9">
    <source>
        <dbReference type="EMBL" id="KAK2066541.1"/>
    </source>
</evidence>
<feature type="transmembrane region" description="Helical" evidence="7">
    <location>
        <begin position="201"/>
        <end position="221"/>
    </location>
</feature>
<dbReference type="PANTHER" id="PTHR33048:SF129">
    <property type="entry name" value="INTEGRAL MEMBRANE PROTEIN-RELATED"/>
    <property type="match status" value="1"/>
</dbReference>
<evidence type="ECO:0000256" key="3">
    <source>
        <dbReference type="ARBA" id="ARBA00022989"/>
    </source>
</evidence>